<gene>
    <name evidence="1" type="ORF">AWB83_02044</name>
</gene>
<comment type="caution">
    <text evidence="1">The sequence shown here is derived from an EMBL/GenBank/DDBJ whole genome shotgun (WGS) entry which is preliminary data.</text>
</comment>
<reference evidence="1" key="1">
    <citation type="submission" date="2016-01" db="EMBL/GenBank/DDBJ databases">
        <authorList>
            <person name="Peeters C."/>
        </authorList>
    </citation>
    <scope>NUCLEOTIDE SEQUENCE [LARGE SCALE GENOMIC DNA]</scope>
    <source>
        <strain evidence="1">LMG 29326</strain>
    </source>
</reference>
<evidence type="ECO:0000313" key="1">
    <source>
        <dbReference type="EMBL" id="SAK59057.1"/>
    </source>
</evidence>
<proteinExistence type="predicted"/>
<dbReference type="AlphaFoldDB" id="A0A158APV6"/>
<accession>A0A158APV6</accession>
<dbReference type="Proteomes" id="UP000054978">
    <property type="component" value="Unassembled WGS sequence"/>
</dbReference>
<organism evidence="1 2">
    <name type="scientific">Caballeronia ptereochthonis</name>
    <dbReference type="NCBI Taxonomy" id="1777144"/>
    <lineage>
        <taxon>Bacteria</taxon>
        <taxon>Pseudomonadati</taxon>
        <taxon>Pseudomonadota</taxon>
        <taxon>Betaproteobacteria</taxon>
        <taxon>Burkholderiales</taxon>
        <taxon>Burkholderiaceae</taxon>
        <taxon>Caballeronia</taxon>
    </lineage>
</organism>
<sequence length="34" mass="3812">MRVVVALVPADALADCIVVFEHHYAYRPAHVYAD</sequence>
<evidence type="ECO:0000313" key="2">
    <source>
        <dbReference type="Proteomes" id="UP000054978"/>
    </source>
</evidence>
<protein>
    <submittedName>
        <fullName evidence="1">Uncharacterized protein</fullName>
    </submittedName>
</protein>
<keyword evidence="2" id="KW-1185">Reference proteome</keyword>
<name>A0A158APV6_9BURK</name>
<dbReference type="EMBL" id="FCOB02000008">
    <property type="protein sequence ID" value="SAK59057.1"/>
    <property type="molecule type" value="Genomic_DNA"/>
</dbReference>